<evidence type="ECO:0000256" key="3">
    <source>
        <dbReference type="ARBA" id="ARBA00023125"/>
    </source>
</evidence>
<dbReference type="PANTHER" id="PTHR30204">
    <property type="entry name" value="REDOX-CYCLING DRUG-SENSING TRANSCRIPTIONAL ACTIVATOR SOXR"/>
    <property type="match status" value="1"/>
</dbReference>
<dbReference type="CDD" id="cd01107">
    <property type="entry name" value="HTH_BmrR"/>
    <property type="match status" value="1"/>
</dbReference>
<dbReference type="InterPro" id="IPR000551">
    <property type="entry name" value="MerR-type_HTH_dom"/>
</dbReference>
<dbReference type="SMART" id="SM00422">
    <property type="entry name" value="HTH_MERR"/>
    <property type="match status" value="1"/>
</dbReference>
<dbReference type="GO" id="GO:0003700">
    <property type="term" value="F:DNA-binding transcription factor activity"/>
    <property type="evidence" value="ECO:0007669"/>
    <property type="project" value="InterPro"/>
</dbReference>
<evidence type="ECO:0000313" key="6">
    <source>
        <dbReference type="Proteomes" id="UP000478463"/>
    </source>
</evidence>
<dbReference type="PANTHER" id="PTHR30204:SF69">
    <property type="entry name" value="MERR-FAMILY TRANSCRIPTIONAL REGULATOR"/>
    <property type="match status" value="1"/>
</dbReference>
<gene>
    <name evidence="5" type="ORF">GS424_016065</name>
</gene>
<dbReference type="PROSITE" id="PS50937">
    <property type="entry name" value="HTH_MERR_2"/>
    <property type="match status" value="1"/>
</dbReference>
<proteinExistence type="predicted"/>
<keyword evidence="2" id="KW-0805">Transcription regulation</keyword>
<evidence type="ECO:0000256" key="2">
    <source>
        <dbReference type="ARBA" id="ARBA00023015"/>
    </source>
</evidence>
<dbReference type="Gene3D" id="1.10.1660.10">
    <property type="match status" value="1"/>
</dbReference>
<evidence type="ECO:0000256" key="1">
    <source>
        <dbReference type="ARBA" id="ARBA00022491"/>
    </source>
</evidence>
<keyword evidence="1" id="KW-0678">Repressor</keyword>
<evidence type="ECO:0000256" key="4">
    <source>
        <dbReference type="ARBA" id="ARBA00023163"/>
    </source>
</evidence>
<protein>
    <submittedName>
        <fullName evidence="5">MerR family transcriptional regulator</fullName>
    </submittedName>
</protein>
<keyword evidence="3" id="KW-0238">DNA-binding</keyword>
<organism evidence="5 6">
    <name type="scientific">Eggerthella guodeyinii</name>
    <dbReference type="NCBI Taxonomy" id="2690837"/>
    <lineage>
        <taxon>Bacteria</taxon>
        <taxon>Bacillati</taxon>
        <taxon>Actinomycetota</taxon>
        <taxon>Coriobacteriia</taxon>
        <taxon>Eggerthellales</taxon>
        <taxon>Eggerthellaceae</taxon>
        <taxon>Eggerthella</taxon>
    </lineage>
</organism>
<dbReference type="KEGG" id="egd:GS424_016065"/>
<sequence length="290" mass="33666">MNDLATGKFAELNCITKKTLRLYHEMGLLKPHRVDEETGYRFYSYDQCSTIDMIQQLQSLGISLAEIKELLDDDSASLVKLLEEHRTAIDEEILRLSIARQNASQLLTNYRRYQNKPLFDTVILEHMPRRHVLAFEIFNPNSRVLDYNVVPFLQEWELNLRLTKRHMLDHDLPPSLFHHVGCRIAKENLERRDFTLDASFIIVEDDEVARTYGAEAFPAGDYLTLYKQSYSDEAQHNSEIDGLNALLDYADEHGFCVAGDYYGEIIAETPAFHFEGREMLYKLELPVLLD</sequence>
<dbReference type="RefSeq" id="WP_160941439.1">
    <property type="nucleotide sequence ID" value="NZ_CP063310.1"/>
</dbReference>
<dbReference type="GO" id="GO:0003677">
    <property type="term" value="F:DNA binding"/>
    <property type="evidence" value="ECO:0007669"/>
    <property type="project" value="UniProtKB-KW"/>
</dbReference>
<reference evidence="5 6" key="1">
    <citation type="submission" date="2020-10" db="EMBL/GenBank/DDBJ databases">
        <title>Eggerthella sp. nov., isolated from human feces.</title>
        <authorList>
            <person name="Yajun G."/>
        </authorList>
    </citation>
    <scope>NUCLEOTIDE SEQUENCE [LARGE SCALE GENOMIC DNA]</scope>
    <source>
        <strain evidence="5 6">HF-1101</strain>
    </source>
</reference>
<dbReference type="InterPro" id="IPR009061">
    <property type="entry name" value="DNA-bd_dom_put_sf"/>
</dbReference>
<dbReference type="EMBL" id="CP063310">
    <property type="protein sequence ID" value="QOS67994.1"/>
    <property type="molecule type" value="Genomic_DNA"/>
</dbReference>
<dbReference type="Pfam" id="PF13411">
    <property type="entry name" value="MerR_1"/>
    <property type="match status" value="1"/>
</dbReference>
<dbReference type="InterPro" id="IPR047057">
    <property type="entry name" value="MerR_fam"/>
</dbReference>
<evidence type="ECO:0000313" key="5">
    <source>
        <dbReference type="EMBL" id="QOS67994.1"/>
    </source>
</evidence>
<dbReference type="SUPFAM" id="SSF46955">
    <property type="entry name" value="Putative DNA-binding domain"/>
    <property type="match status" value="1"/>
</dbReference>
<dbReference type="AlphaFoldDB" id="A0A6L7IPC9"/>
<name>A0A6L7IPC9_9ACTN</name>
<dbReference type="Proteomes" id="UP000478463">
    <property type="component" value="Chromosome"/>
</dbReference>
<keyword evidence="4" id="KW-0804">Transcription</keyword>
<accession>A0A6L7IPC9</accession>